<keyword evidence="2" id="KW-0560">Oxidoreductase</keyword>
<reference evidence="3 4" key="1">
    <citation type="submission" date="2018-01" db="EMBL/GenBank/DDBJ databases">
        <title>Complete genome sequence of Bacteriovorax stolpii DSM12778.</title>
        <authorList>
            <person name="Tang B."/>
            <person name="Chang J."/>
        </authorList>
    </citation>
    <scope>NUCLEOTIDE SEQUENCE [LARGE SCALE GENOMIC DNA]</scope>
    <source>
        <strain evidence="3 4">DSM 12778</strain>
    </source>
</reference>
<evidence type="ECO:0000256" key="2">
    <source>
        <dbReference type="ARBA" id="ARBA00023002"/>
    </source>
</evidence>
<dbReference type="PANTHER" id="PTHR10204:SF34">
    <property type="entry name" value="NAD(P)H DEHYDROGENASE [QUINONE] 1 ISOFORM 1"/>
    <property type="match status" value="1"/>
</dbReference>
<dbReference type="EMBL" id="CP025704">
    <property type="protein sequence ID" value="AUN97083.1"/>
    <property type="molecule type" value="Genomic_DNA"/>
</dbReference>
<dbReference type="AlphaFoldDB" id="A0A2K9NNK5"/>
<dbReference type="InterPro" id="IPR051545">
    <property type="entry name" value="NAD(P)H_dehydrogenase_qn"/>
</dbReference>
<dbReference type="InterPro" id="IPR003680">
    <property type="entry name" value="Flavodoxin_fold"/>
</dbReference>
<proteinExistence type="inferred from homology"/>
<comment type="similarity">
    <text evidence="1">Belongs to the NAD(P)H dehydrogenase (quinone) family.</text>
</comment>
<name>A0A2K9NNK5_BACTC</name>
<dbReference type="PANTHER" id="PTHR10204">
    <property type="entry name" value="NAD P H OXIDOREDUCTASE-RELATED"/>
    <property type="match status" value="1"/>
</dbReference>
<organism evidence="3 4">
    <name type="scientific">Bacteriovorax stolpii</name>
    <name type="common">Bdellovibrio stolpii</name>
    <dbReference type="NCBI Taxonomy" id="960"/>
    <lineage>
        <taxon>Bacteria</taxon>
        <taxon>Pseudomonadati</taxon>
        <taxon>Bdellovibrionota</taxon>
        <taxon>Bacteriovoracia</taxon>
        <taxon>Bacteriovoracales</taxon>
        <taxon>Bacteriovoracaceae</taxon>
        <taxon>Bacteriovorax</taxon>
    </lineage>
</organism>
<evidence type="ECO:0000313" key="3">
    <source>
        <dbReference type="EMBL" id="AUN97083.1"/>
    </source>
</evidence>
<evidence type="ECO:0000313" key="4">
    <source>
        <dbReference type="Proteomes" id="UP000235584"/>
    </source>
</evidence>
<keyword evidence="4" id="KW-1185">Reference proteome</keyword>
<dbReference type="KEGG" id="bsto:C0V70_02960"/>
<dbReference type="Proteomes" id="UP000235584">
    <property type="component" value="Chromosome"/>
</dbReference>
<sequence length="191" mass="21613">MRTLIILGHPDKKSLCAALADNYEKGAREKGGEVERINISDLNFNPNLKNGYRVVQNLEPDLIEAQKKVKWATHIVIVFPVWWGGVPALLKGFLDRAFLPGFAFKYRENSHNWDKLLSGKSARLIVTSDAPVWWLYLTYFHPAVNMMKKAVLEFCGVSPVEVMSFGSIKDASEKRIEGIIYKAFRAGLDDN</sequence>
<gene>
    <name evidence="3" type="ORF">C0V70_02960</name>
</gene>
<accession>A0A2K9NNK5</accession>
<dbReference type="SUPFAM" id="SSF52218">
    <property type="entry name" value="Flavoproteins"/>
    <property type="match status" value="1"/>
</dbReference>
<evidence type="ECO:0000256" key="1">
    <source>
        <dbReference type="ARBA" id="ARBA00006252"/>
    </source>
</evidence>
<protein>
    <submittedName>
        <fullName evidence="3">NADPH:quinone reductase</fullName>
    </submittedName>
</protein>
<dbReference type="Gene3D" id="3.40.50.360">
    <property type="match status" value="1"/>
</dbReference>
<dbReference type="Pfam" id="PF02525">
    <property type="entry name" value="Flavodoxin_2"/>
    <property type="match status" value="1"/>
</dbReference>
<dbReference type="OrthoDB" id="5293351at2"/>
<dbReference type="InterPro" id="IPR029039">
    <property type="entry name" value="Flavoprotein-like_sf"/>
</dbReference>
<dbReference type="GO" id="GO:0003955">
    <property type="term" value="F:NAD(P)H dehydrogenase (quinone) activity"/>
    <property type="evidence" value="ECO:0007669"/>
    <property type="project" value="TreeGrafter"/>
</dbReference>
<dbReference type="RefSeq" id="WP_102242378.1">
    <property type="nucleotide sequence ID" value="NZ_CP025704.1"/>
</dbReference>
<dbReference type="GO" id="GO:0005829">
    <property type="term" value="C:cytosol"/>
    <property type="evidence" value="ECO:0007669"/>
    <property type="project" value="TreeGrafter"/>
</dbReference>